<dbReference type="InterPro" id="IPR001965">
    <property type="entry name" value="Znf_PHD"/>
</dbReference>
<dbReference type="SUPFAM" id="SSF57903">
    <property type="entry name" value="FYVE/PHD zinc finger"/>
    <property type="match status" value="1"/>
</dbReference>
<evidence type="ECO:0000256" key="2">
    <source>
        <dbReference type="ARBA" id="ARBA00022771"/>
    </source>
</evidence>
<dbReference type="PROSITE" id="PS01359">
    <property type="entry name" value="ZF_PHD_1"/>
    <property type="match status" value="1"/>
</dbReference>
<feature type="region of interest" description="Disordered" evidence="5">
    <location>
        <begin position="55"/>
        <end position="78"/>
    </location>
</feature>
<keyword evidence="1" id="KW-0479">Metal-binding</keyword>
<dbReference type="GO" id="GO:0008270">
    <property type="term" value="F:zinc ion binding"/>
    <property type="evidence" value="ECO:0007669"/>
    <property type="project" value="UniProtKB-KW"/>
</dbReference>
<evidence type="ECO:0000313" key="7">
    <source>
        <dbReference type="EMBL" id="CAD6446293.1"/>
    </source>
</evidence>
<dbReference type="Proteomes" id="UP000624404">
    <property type="component" value="Unassembled WGS sequence"/>
</dbReference>
<dbReference type="Pfam" id="PF11496">
    <property type="entry name" value="HDA2-3"/>
    <property type="match status" value="1"/>
</dbReference>
<evidence type="ECO:0000256" key="5">
    <source>
        <dbReference type="SAM" id="MobiDB-lite"/>
    </source>
</evidence>
<organism evidence="7 8">
    <name type="scientific">Sclerotinia trifoliorum</name>
    <dbReference type="NCBI Taxonomy" id="28548"/>
    <lineage>
        <taxon>Eukaryota</taxon>
        <taxon>Fungi</taxon>
        <taxon>Dikarya</taxon>
        <taxon>Ascomycota</taxon>
        <taxon>Pezizomycotina</taxon>
        <taxon>Leotiomycetes</taxon>
        <taxon>Helotiales</taxon>
        <taxon>Sclerotiniaceae</taxon>
        <taxon>Sclerotinia</taxon>
    </lineage>
</organism>
<dbReference type="Gene3D" id="3.30.40.10">
    <property type="entry name" value="Zinc/RING finger domain, C3HC4 (zinc finger)"/>
    <property type="match status" value="1"/>
</dbReference>
<dbReference type="SUPFAM" id="SSF52540">
    <property type="entry name" value="P-loop containing nucleoside triphosphate hydrolases"/>
    <property type="match status" value="1"/>
</dbReference>
<dbReference type="InterPro" id="IPR049730">
    <property type="entry name" value="SNF2/RAD54-like_C"/>
</dbReference>
<evidence type="ECO:0000256" key="4">
    <source>
        <dbReference type="ARBA" id="ARBA00022833"/>
    </source>
</evidence>
<dbReference type="EMBL" id="CAJHIA010000019">
    <property type="protein sequence ID" value="CAD6446293.1"/>
    <property type="molecule type" value="Genomic_DNA"/>
</dbReference>
<dbReference type="InterPro" id="IPR013083">
    <property type="entry name" value="Znf_RING/FYVE/PHD"/>
</dbReference>
<proteinExistence type="predicted"/>
<dbReference type="AlphaFoldDB" id="A0A8H2VWY5"/>
<dbReference type="GO" id="GO:0016787">
    <property type="term" value="F:hydrolase activity"/>
    <property type="evidence" value="ECO:0007669"/>
    <property type="project" value="UniProtKB-KW"/>
</dbReference>
<dbReference type="CDD" id="cd15566">
    <property type="entry name" value="PHD3_NSD"/>
    <property type="match status" value="1"/>
</dbReference>
<dbReference type="Gene3D" id="3.40.50.300">
    <property type="entry name" value="P-loop containing nucleotide triphosphate hydrolases"/>
    <property type="match status" value="2"/>
</dbReference>
<dbReference type="SMART" id="SM00249">
    <property type="entry name" value="PHD"/>
    <property type="match status" value="1"/>
</dbReference>
<keyword evidence="2" id="KW-0863">Zinc-finger</keyword>
<dbReference type="InterPro" id="IPR021006">
    <property type="entry name" value="Hda2/3"/>
</dbReference>
<dbReference type="InterPro" id="IPR011011">
    <property type="entry name" value="Znf_FYVE_PHD"/>
</dbReference>
<evidence type="ECO:0000259" key="6">
    <source>
        <dbReference type="SMART" id="SM00249"/>
    </source>
</evidence>
<dbReference type="CDD" id="cd18793">
    <property type="entry name" value="SF2_C_SNF"/>
    <property type="match status" value="1"/>
</dbReference>
<dbReference type="InterPro" id="IPR027417">
    <property type="entry name" value="P-loop_NTPase"/>
</dbReference>
<comment type="caution">
    <text evidence="7">The sequence shown here is derived from an EMBL/GenBank/DDBJ whole genome shotgun (WGS) entry which is preliminary data.</text>
</comment>
<keyword evidence="4" id="KW-0862">Zinc</keyword>
<keyword evidence="8" id="KW-1185">Reference proteome</keyword>
<reference evidence="7" key="1">
    <citation type="submission" date="2020-10" db="EMBL/GenBank/DDBJ databases">
        <authorList>
            <person name="Kusch S."/>
        </authorList>
    </citation>
    <scope>NUCLEOTIDE SEQUENCE</scope>
    <source>
        <strain evidence="7">SwB9</strain>
    </source>
</reference>
<dbReference type="GO" id="GO:0070823">
    <property type="term" value="C:HDA1 complex"/>
    <property type="evidence" value="ECO:0007669"/>
    <property type="project" value="InterPro"/>
</dbReference>
<dbReference type="InterPro" id="IPR019786">
    <property type="entry name" value="Zinc_finger_PHD-type_CS"/>
</dbReference>
<feature type="compositionally biased region" description="Polar residues" evidence="5">
    <location>
        <begin position="56"/>
        <end position="71"/>
    </location>
</feature>
<accession>A0A8H2VWY5</accession>
<feature type="domain" description="Zinc finger PHD-type" evidence="6">
    <location>
        <begin position="424"/>
        <end position="470"/>
    </location>
</feature>
<evidence type="ECO:0000256" key="3">
    <source>
        <dbReference type="ARBA" id="ARBA00022801"/>
    </source>
</evidence>
<dbReference type="OrthoDB" id="448448at2759"/>
<dbReference type="PANTHER" id="PTHR10799">
    <property type="entry name" value="SNF2/RAD54 HELICASE FAMILY"/>
    <property type="match status" value="1"/>
</dbReference>
<evidence type="ECO:0000256" key="1">
    <source>
        <dbReference type="ARBA" id="ARBA00022723"/>
    </source>
</evidence>
<evidence type="ECO:0000313" key="8">
    <source>
        <dbReference type="Proteomes" id="UP000624404"/>
    </source>
</evidence>
<name>A0A8H2VWY5_9HELO</name>
<protein>
    <submittedName>
        <fullName evidence="7">6719b035-7e62-49c9-877c-6070fb75964c</fullName>
    </submittedName>
</protein>
<sequence length="498" mass="56317">MLRRTKSSPGVDLGLPPMEEVLLLVQLSPFQKIWYEKLIKKTGTEILHELFDNSKEGSTSTNLGLESTSAGHSGDKKRTTRQSFMNLVIQLKKVCNHPYQFEDAEPDPYVPGRHLIESSGKFIVLEKLITELVVRQKRKIIIFSCFTKMLDLVQELLALKGGDGSVFNTCRIDGSTGRARHWNPQVTKQAIARSYRIGLKSPLTFYQFIAQGTVEEQMMPRIAKKLYLSAKVTGSMEDIYAEATLSSKGKANGISSGDNSEVPEMNTTQLMTLIRRGVAVISRPIDVSKMLEWGWETTIKMCRDQAADLLVRKDVTKGSNVDEDEAERDWLAERERVQSRLFNGETIEDHRSKSTPYLRDFAPSGSRADRRIGKEITVAIVGYMVSKDSINNDQWEADKTFSSTNDKISAPKREKKPDINSQGYCQVCKFQDALPLIRCKFCPRVYHNECLTDICQAKAQKLHFACPQHSCKDCKQKAGDVGGMLYRCRWCEKAQCED</sequence>
<keyword evidence="3" id="KW-0378">Hydrolase</keyword>
<gene>
    <name evidence="7" type="ORF">SCLTRI_LOCUS6084</name>
</gene>